<dbReference type="AlphaFoldDB" id="A0A9W9IE17"/>
<gene>
    <name evidence="3" type="ORF">N7492_005805</name>
</gene>
<dbReference type="EMBL" id="JAPQKO010000003">
    <property type="protein sequence ID" value="KAJ5173212.1"/>
    <property type="molecule type" value="Genomic_DNA"/>
</dbReference>
<reference evidence="3" key="2">
    <citation type="journal article" date="2023" name="IMA Fungus">
        <title>Comparative genomic study of the Penicillium genus elucidates a diverse pangenome and 15 lateral gene transfer events.</title>
        <authorList>
            <person name="Petersen C."/>
            <person name="Sorensen T."/>
            <person name="Nielsen M.R."/>
            <person name="Sondergaard T.E."/>
            <person name="Sorensen J.L."/>
            <person name="Fitzpatrick D.A."/>
            <person name="Frisvad J.C."/>
            <person name="Nielsen K.L."/>
        </authorList>
    </citation>
    <scope>NUCLEOTIDE SEQUENCE</scope>
    <source>
        <strain evidence="3">IBT 21917</strain>
    </source>
</reference>
<dbReference type="Pfam" id="PF13840">
    <property type="entry name" value="ACT_7"/>
    <property type="match status" value="1"/>
</dbReference>
<feature type="domain" description="CASTOR ACT" evidence="2">
    <location>
        <begin position="76"/>
        <end position="129"/>
    </location>
</feature>
<dbReference type="PANTHER" id="PTHR39199:SF1">
    <property type="entry name" value="BLR5128 PROTEIN"/>
    <property type="match status" value="1"/>
</dbReference>
<dbReference type="GO" id="GO:0006520">
    <property type="term" value="P:amino acid metabolic process"/>
    <property type="evidence" value="ECO:0007669"/>
    <property type="project" value="UniProtKB-ARBA"/>
</dbReference>
<evidence type="ECO:0000259" key="1">
    <source>
        <dbReference type="Pfam" id="PF10000"/>
    </source>
</evidence>
<evidence type="ECO:0008006" key="5">
    <source>
        <dbReference type="Google" id="ProtNLM"/>
    </source>
</evidence>
<evidence type="ECO:0000259" key="2">
    <source>
        <dbReference type="Pfam" id="PF13840"/>
    </source>
</evidence>
<organism evidence="3 4">
    <name type="scientific">Penicillium capsulatum</name>
    <dbReference type="NCBI Taxonomy" id="69766"/>
    <lineage>
        <taxon>Eukaryota</taxon>
        <taxon>Fungi</taxon>
        <taxon>Dikarya</taxon>
        <taxon>Ascomycota</taxon>
        <taxon>Pezizomycotina</taxon>
        <taxon>Eurotiomycetes</taxon>
        <taxon>Eurotiomycetidae</taxon>
        <taxon>Eurotiales</taxon>
        <taxon>Aspergillaceae</taxon>
        <taxon>Penicillium</taxon>
    </lineage>
</organism>
<dbReference type="PANTHER" id="PTHR39199">
    <property type="entry name" value="BLR5128 PROTEIN"/>
    <property type="match status" value="1"/>
</dbReference>
<dbReference type="InterPro" id="IPR045865">
    <property type="entry name" value="ACT-like_dom_sf"/>
</dbReference>
<keyword evidence="4" id="KW-1185">Reference proteome</keyword>
<dbReference type="Proteomes" id="UP001146351">
    <property type="component" value="Unassembled WGS sequence"/>
</dbReference>
<dbReference type="InterPro" id="IPR018717">
    <property type="entry name" value="DUF2241"/>
</dbReference>
<dbReference type="Gene3D" id="3.30.2130.10">
    <property type="entry name" value="VC0802-like"/>
    <property type="match status" value="1"/>
</dbReference>
<protein>
    <recommendedName>
        <fullName evidence="5">DUF2241 domain-containing protein</fullName>
    </recommendedName>
</protein>
<feature type="domain" description="DUF2241" evidence="1">
    <location>
        <begin position="2"/>
        <end position="74"/>
    </location>
</feature>
<sequence>MSGEHDLTTLLASMEPTLDPTTYVFITTTQPLPSLPLSTLNPQLIAQEAEGTTIVTTASLAAAHGLTEVVFPCKKISLAIHSSLDAIGLIAAITNRLKDHRISTNVVSGFFHDHIYVPVDRAEDAMRVLGELSREAGQ</sequence>
<dbReference type="GO" id="GO:0046394">
    <property type="term" value="P:carboxylic acid biosynthetic process"/>
    <property type="evidence" value="ECO:0007669"/>
    <property type="project" value="UniProtKB-ARBA"/>
</dbReference>
<accession>A0A9W9IE17</accession>
<dbReference type="Pfam" id="PF10000">
    <property type="entry name" value="ACT_3"/>
    <property type="match status" value="1"/>
</dbReference>
<evidence type="ECO:0000313" key="4">
    <source>
        <dbReference type="Proteomes" id="UP001146351"/>
    </source>
</evidence>
<name>A0A9W9IE17_9EURO</name>
<dbReference type="InterPro" id="IPR027795">
    <property type="entry name" value="CASTOR_ACT_dom"/>
</dbReference>
<dbReference type="OrthoDB" id="10064407at2759"/>
<dbReference type="SUPFAM" id="SSF55021">
    <property type="entry name" value="ACT-like"/>
    <property type="match status" value="2"/>
</dbReference>
<comment type="caution">
    <text evidence="3">The sequence shown here is derived from an EMBL/GenBank/DDBJ whole genome shotgun (WGS) entry which is preliminary data.</text>
</comment>
<reference evidence="3" key="1">
    <citation type="submission" date="2022-11" db="EMBL/GenBank/DDBJ databases">
        <authorList>
            <person name="Petersen C."/>
        </authorList>
    </citation>
    <scope>NUCLEOTIDE SEQUENCE</scope>
    <source>
        <strain evidence="3">IBT 21917</strain>
    </source>
</reference>
<proteinExistence type="predicted"/>
<evidence type="ECO:0000313" key="3">
    <source>
        <dbReference type="EMBL" id="KAJ5173212.1"/>
    </source>
</evidence>